<gene>
    <name evidence="2" type="ORF">HKBW3S47_02096</name>
</gene>
<dbReference type="AlphaFoldDB" id="A0A6V8Q7I4"/>
<dbReference type="InterPro" id="IPR021778">
    <property type="entry name" value="Se/S_carrier-like"/>
</dbReference>
<accession>A0A6V8Q7I4</accession>
<dbReference type="Pfam" id="PF11823">
    <property type="entry name" value="Se_S_carrier"/>
    <property type="match status" value="1"/>
</dbReference>
<feature type="domain" description="Putative Se/S carrier protein-like" evidence="1">
    <location>
        <begin position="4"/>
        <end position="71"/>
    </location>
</feature>
<evidence type="ECO:0000313" key="2">
    <source>
        <dbReference type="EMBL" id="GFP40400.1"/>
    </source>
</evidence>
<dbReference type="Proteomes" id="UP000569018">
    <property type="component" value="Unassembled WGS sequence"/>
</dbReference>
<comment type="caution">
    <text evidence="2">The sequence shown here is derived from an EMBL/GenBank/DDBJ whole genome shotgun (WGS) entry which is preliminary data.</text>
</comment>
<evidence type="ECO:0000259" key="1">
    <source>
        <dbReference type="Pfam" id="PF11823"/>
    </source>
</evidence>
<proteinExistence type="predicted"/>
<name>A0A6V8Q7I4_9ACTN</name>
<protein>
    <recommendedName>
        <fullName evidence="1">Putative Se/S carrier protein-like domain-containing protein</fullName>
    </recommendedName>
</protein>
<reference evidence="2 3" key="1">
    <citation type="journal article" date="2020" name="Front. Microbiol.">
        <title>Single-cell genomics of novel Actinobacteria with the Wood-Ljungdahl pathway discovered in a serpentinizing system.</title>
        <authorList>
            <person name="Merino N."/>
            <person name="Kawai M."/>
            <person name="Boyd E.S."/>
            <person name="Colman D.R."/>
            <person name="McGlynn S.E."/>
            <person name="Nealson K.H."/>
            <person name="Kurokawa K."/>
            <person name="Hongoh Y."/>
        </authorList>
    </citation>
    <scope>NUCLEOTIDE SEQUENCE [LARGE SCALE GENOMIC DNA]</scope>
    <source>
        <strain evidence="2 3">S47</strain>
    </source>
</reference>
<sequence length="78" mass="8918">MTEYGVILFHTTSSVMRAEKLLTKADHTVKLIPTPRQFSSDCGIALRFDWSQYEQVKLVLAEARIETDAIHLPDTKRV</sequence>
<evidence type="ECO:0000313" key="3">
    <source>
        <dbReference type="Proteomes" id="UP000569018"/>
    </source>
</evidence>
<dbReference type="EMBL" id="BLSD01000233">
    <property type="protein sequence ID" value="GFP40400.1"/>
    <property type="molecule type" value="Genomic_DNA"/>
</dbReference>
<organism evidence="2 3">
    <name type="scientific">Candidatus Hakubella thermalkaliphila</name>
    <dbReference type="NCBI Taxonomy" id="2754717"/>
    <lineage>
        <taxon>Bacteria</taxon>
        <taxon>Bacillati</taxon>
        <taxon>Actinomycetota</taxon>
        <taxon>Actinomycetota incertae sedis</taxon>
        <taxon>Candidatus Hakubellales</taxon>
        <taxon>Candidatus Hakubellaceae</taxon>
        <taxon>Candidatus Hakubella</taxon>
    </lineage>
</organism>